<dbReference type="PANTHER" id="PTHR11739">
    <property type="entry name" value="CITRATE SYNTHASE"/>
    <property type="match status" value="1"/>
</dbReference>
<name>A0A0L0BYR7_LUCCU</name>
<dbReference type="SUPFAM" id="SSF48256">
    <property type="entry name" value="Citrate synthase"/>
    <property type="match status" value="1"/>
</dbReference>
<dbReference type="InterPro" id="IPR016143">
    <property type="entry name" value="Citrate_synth-like_sm_a-sub"/>
</dbReference>
<evidence type="ECO:0000256" key="6">
    <source>
        <dbReference type="PIRSR" id="PIRSR610109-1"/>
    </source>
</evidence>
<accession>A0A0L0BYR7</accession>
<reference evidence="8 9" key="1">
    <citation type="journal article" date="2015" name="Nat. Commun.">
        <title>Lucilia cuprina genome unlocks parasitic fly biology to underpin future interventions.</title>
        <authorList>
            <person name="Anstead C.A."/>
            <person name="Korhonen P.K."/>
            <person name="Young N.D."/>
            <person name="Hall R.S."/>
            <person name="Jex A.R."/>
            <person name="Murali S.C."/>
            <person name="Hughes D.S."/>
            <person name="Lee S.F."/>
            <person name="Perry T."/>
            <person name="Stroehlein A.J."/>
            <person name="Ansell B.R."/>
            <person name="Breugelmans B."/>
            <person name="Hofmann A."/>
            <person name="Qu J."/>
            <person name="Dugan S."/>
            <person name="Lee S.L."/>
            <person name="Chao H."/>
            <person name="Dinh H."/>
            <person name="Han Y."/>
            <person name="Doddapaneni H.V."/>
            <person name="Worley K.C."/>
            <person name="Muzny D.M."/>
            <person name="Ioannidis P."/>
            <person name="Waterhouse R.M."/>
            <person name="Zdobnov E.M."/>
            <person name="James P.J."/>
            <person name="Bagnall N.H."/>
            <person name="Kotze A.C."/>
            <person name="Gibbs R.A."/>
            <person name="Richards S."/>
            <person name="Batterham P."/>
            <person name="Gasser R.B."/>
        </authorList>
    </citation>
    <scope>NUCLEOTIDE SEQUENCE [LARGE SCALE GENOMIC DNA]</scope>
    <source>
        <strain evidence="8 9">LS</strain>
        <tissue evidence="8">Full body</tissue>
    </source>
</reference>
<evidence type="ECO:0000256" key="3">
    <source>
        <dbReference type="ARBA" id="ARBA00010566"/>
    </source>
</evidence>
<dbReference type="InterPro" id="IPR016142">
    <property type="entry name" value="Citrate_synth-like_lrg_a-sub"/>
</dbReference>
<evidence type="ECO:0000256" key="7">
    <source>
        <dbReference type="RuleBase" id="RU000441"/>
    </source>
</evidence>
<comment type="pathway">
    <text evidence="2">Carbohydrate metabolism; tricarboxylic acid cycle; isocitrate from oxaloacetate: step 1/2.</text>
</comment>
<sequence length="474" mass="53354">MPKTPKKSEEVQDKLPSSKSHTIAVNNLQDFKDLLETKIEQERLKISKFKREYGRIKVGEITVGQLYGGMRGMLGFVCDTSDLDAEEGIRFRGFTLTDIQKHLPKAEGGREPLPEAMFWLLVTGEVPSKTNVEFLSKMWAENSQLPEYVQKIIDSLPNDMHPMTQFSIAVASLNKNSRFNRAYNENIRRLDYWKFILEDSMDLLAKLPSAAALIYNNTFKTSKFEYSAKTSLDWSANFAHMLGFNDHDFNELLRLYLSLHCDHEGGNVSAHACHLVGSALTDPYLSFAAGLNGLAGPLHGLANQEVLKWLDELIKAKGPNANEQDIKDFCQDQIKQSGKVIPGYGHAVLRKTDPRFICQMNYAQRVIPHDPLVKLVTTVYKIVPDILKSLGKVNNPWPNVDAHSGVLLRHFGLNEASFYTVLFGVSRALGLMAQLIWSRALMLPIERPDTITTNLLMARAKVNSGLKVMDAKFK</sequence>
<comment type="subunit">
    <text evidence="4">Homodimer.</text>
</comment>
<dbReference type="PROSITE" id="PS00480">
    <property type="entry name" value="CITRATE_SYNTHASE"/>
    <property type="match status" value="1"/>
</dbReference>
<evidence type="ECO:0000256" key="2">
    <source>
        <dbReference type="ARBA" id="ARBA00004751"/>
    </source>
</evidence>
<dbReference type="UniPathway" id="UPA00223">
    <property type="reaction ID" value="UER00717"/>
</dbReference>
<evidence type="ECO:0000256" key="5">
    <source>
        <dbReference type="ARBA" id="ARBA00022679"/>
    </source>
</evidence>
<dbReference type="GO" id="GO:0046912">
    <property type="term" value="F:acyltransferase activity, acyl groups converted into alkyl on transfer"/>
    <property type="evidence" value="ECO:0007669"/>
    <property type="project" value="InterPro"/>
</dbReference>
<evidence type="ECO:0000313" key="9">
    <source>
        <dbReference type="Proteomes" id="UP000037069"/>
    </source>
</evidence>
<dbReference type="Gene3D" id="1.10.230.10">
    <property type="entry name" value="Cytochrome P450-Terp, domain 2"/>
    <property type="match status" value="1"/>
</dbReference>
<evidence type="ECO:0000256" key="1">
    <source>
        <dbReference type="ARBA" id="ARBA00004305"/>
    </source>
</evidence>
<dbReference type="Proteomes" id="UP000037069">
    <property type="component" value="Unassembled WGS sequence"/>
</dbReference>
<dbReference type="EMBL" id="JRES01001143">
    <property type="protein sequence ID" value="KNC25170.1"/>
    <property type="molecule type" value="Genomic_DNA"/>
</dbReference>
<evidence type="ECO:0000256" key="4">
    <source>
        <dbReference type="ARBA" id="ARBA00011738"/>
    </source>
</evidence>
<dbReference type="InterPro" id="IPR036969">
    <property type="entry name" value="Citrate_synthase_sf"/>
</dbReference>
<keyword evidence="9" id="KW-1185">Reference proteome</keyword>
<dbReference type="InterPro" id="IPR019810">
    <property type="entry name" value="Citrate_synthase_AS"/>
</dbReference>
<comment type="subcellular location">
    <subcellularLocation>
        <location evidence="1">Mitochondrion matrix</location>
    </subcellularLocation>
</comment>
<dbReference type="PANTHER" id="PTHR11739:SF8">
    <property type="entry name" value="CITRATE SYNTHASE, MITOCHONDRIAL"/>
    <property type="match status" value="1"/>
</dbReference>
<feature type="active site" evidence="6">
    <location>
        <position position="299"/>
    </location>
</feature>
<dbReference type="NCBIfam" id="TIGR01793">
    <property type="entry name" value="cit_synth_euk"/>
    <property type="match status" value="1"/>
</dbReference>
<dbReference type="GO" id="GO:0006101">
    <property type="term" value="P:citrate metabolic process"/>
    <property type="evidence" value="ECO:0007669"/>
    <property type="project" value="InterPro"/>
</dbReference>
<dbReference type="GO" id="GO:0005759">
    <property type="term" value="C:mitochondrial matrix"/>
    <property type="evidence" value="ECO:0007669"/>
    <property type="project" value="UniProtKB-SubCell"/>
</dbReference>
<keyword evidence="5 7" id="KW-0808">Transferase</keyword>
<dbReference type="FunFam" id="1.10.580.10:FF:000001">
    <property type="entry name" value="Citrate synthase"/>
    <property type="match status" value="1"/>
</dbReference>
<gene>
    <name evidence="8" type="ORF">FF38_08217</name>
</gene>
<dbReference type="Pfam" id="PF00285">
    <property type="entry name" value="Citrate_synt"/>
    <property type="match status" value="1"/>
</dbReference>
<comment type="similarity">
    <text evidence="3 7">Belongs to the citrate synthase family.</text>
</comment>
<feature type="active site" evidence="6">
    <location>
        <position position="346"/>
    </location>
</feature>
<dbReference type="STRING" id="7375.A0A0L0BYR7"/>
<dbReference type="InterPro" id="IPR002020">
    <property type="entry name" value="Citrate_synthase"/>
</dbReference>
<protein>
    <recommendedName>
        <fullName evidence="7">Citrate synthase</fullName>
    </recommendedName>
</protein>
<dbReference type="AlphaFoldDB" id="A0A0L0BYR7"/>
<feature type="active site" evidence="6">
    <location>
        <position position="401"/>
    </location>
</feature>
<dbReference type="GO" id="GO:0006099">
    <property type="term" value="P:tricarboxylic acid cycle"/>
    <property type="evidence" value="ECO:0007669"/>
    <property type="project" value="UniProtKB-UniPathway"/>
</dbReference>
<dbReference type="InterPro" id="IPR010109">
    <property type="entry name" value="Citrate_synthase_euk"/>
</dbReference>
<dbReference type="Gene3D" id="1.10.580.10">
    <property type="entry name" value="Citrate Synthase, domain 1"/>
    <property type="match status" value="1"/>
</dbReference>
<dbReference type="OrthoDB" id="8017587at2759"/>
<comment type="caution">
    <text evidence="8">The sequence shown here is derived from an EMBL/GenBank/DDBJ whole genome shotgun (WGS) entry which is preliminary data.</text>
</comment>
<dbReference type="PRINTS" id="PR00143">
    <property type="entry name" value="CITRTSNTHASE"/>
</dbReference>
<dbReference type="NCBIfam" id="NF007128">
    <property type="entry name" value="PRK09569.1"/>
    <property type="match status" value="1"/>
</dbReference>
<organism evidence="8 9">
    <name type="scientific">Lucilia cuprina</name>
    <name type="common">Green bottle fly</name>
    <name type="synonym">Australian sheep blowfly</name>
    <dbReference type="NCBI Taxonomy" id="7375"/>
    <lineage>
        <taxon>Eukaryota</taxon>
        <taxon>Metazoa</taxon>
        <taxon>Ecdysozoa</taxon>
        <taxon>Arthropoda</taxon>
        <taxon>Hexapoda</taxon>
        <taxon>Insecta</taxon>
        <taxon>Pterygota</taxon>
        <taxon>Neoptera</taxon>
        <taxon>Endopterygota</taxon>
        <taxon>Diptera</taxon>
        <taxon>Brachycera</taxon>
        <taxon>Muscomorpha</taxon>
        <taxon>Oestroidea</taxon>
        <taxon>Calliphoridae</taxon>
        <taxon>Luciliinae</taxon>
        <taxon>Lucilia</taxon>
    </lineage>
</organism>
<evidence type="ECO:0000313" key="8">
    <source>
        <dbReference type="EMBL" id="KNC25170.1"/>
    </source>
</evidence>
<dbReference type="GO" id="GO:0005975">
    <property type="term" value="P:carbohydrate metabolic process"/>
    <property type="evidence" value="ECO:0007669"/>
    <property type="project" value="TreeGrafter"/>
</dbReference>
<proteinExistence type="inferred from homology"/>